<proteinExistence type="inferred from homology"/>
<dbReference type="PANTHER" id="PTHR30055:SF234">
    <property type="entry name" value="HTH-TYPE TRANSCRIPTIONAL REGULATOR BETI"/>
    <property type="match status" value="1"/>
</dbReference>
<dbReference type="PROSITE" id="PS01081">
    <property type="entry name" value="HTH_TETR_1"/>
    <property type="match status" value="1"/>
</dbReference>
<feature type="domain" description="HTH tetR-type" evidence="9">
    <location>
        <begin position="8"/>
        <end position="68"/>
    </location>
</feature>
<evidence type="ECO:0000256" key="1">
    <source>
        <dbReference type="ARBA" id="ARBA00004719"/>
    </source>
</evidence>
<comment type="function">
    <text evidence="7">Repressor involved in choline regulation of the bet genes.</text>
</comment>
<dbReference type="EMBL" id="CP054212">
    <property type="protein sequence ID" value="QKJ87069.1"/>
    <property type="molecule type" value="Genomic_DNA"/>
</dbReference>
<evidence type="ECO:0000256" key="6">
    <source>
        <dbReference type="ARBA" id="ARBA00024936"/>
    </source>
</evidence>
<dbReference type="InterPro" id="IPR009057">
    <property type="entry name" value="Homeodomain-like_sf"/>
</dbReference>
<dbReference type="InterPro" id="IPR001647">
    <property type="entry name" value="HTH_TetR"/>
</dbReference>
<evidence type="ECO:0000313" key="11">
    <source>
        <dbReference type="Proteomes" id="UP000505325"/>
    </source>
</evidence>
<reference evidence="10 11" key="1">
    <citation type="submission" date="2020-06" db="EMBL/GenBank/DDBJ databases">
        <title>Genome sequence of Paramixta manurensis strain PD-1.</title>
        <authorList>
            <person name="Lee C.W."/>
            <person name="Kim J."/>
        </authorList>
    </citation>
    <scope>NUCLEOTIDE SEQUENCE [LARGE SCALE GENOMIC DNA]</scope>
    <source>
        <strain evidence="10 11">PD-1</strain>
    </source>
</reference>
<keyword evidence="2 7" id="KW-0678">Repressor</keyword>
<keyword evidence="11" id="KW-1185">Reference proteome</keyword>
<organism evidence="10 11">
    <name type="scientific">Paramixta manurensis</name>
    <dbReference type="NCBI Taxonomy" id="2740817"/>
    <lineage>
        <taxon>Bacteria</taxon>
        <taxon>Pseudomonadati</taxon>
        <taxon>Pseudomonadota</taxon>
        <taxon>Gammaproteobacteria</taxon>
        <taxon>Enterobacterales</taxon>
        <taxon>Erwiniaceae</taxon>
        <taxon>Paramixta</taxon>
    </lineage>
</organism>
<dbReference type="KEGG" id="pmak:PMPD1_2123"/>
<keyword evidence="5 7" id="KW-0804">Transcription</keyword>
<name>A0A6M8UBK1_9GAMM</name>
<dbReference type="InterPro" id="IPR023772">
    <property type="entry name" value="DNA-bd_HTH_TetR-type_CS"/>
</dbReference>
<dbReference type="GO" id="GO:0045892">
    <property type="term" value="P:negative regulation of DNA-templated transcription"/>
    <property type="evidence" value="ECO:0007669"/>
    <property type="project" value="UniProtKB-UniRule"/>
</dbReference>
<dbReference type="NCBIfam" id="NF001978">
    <property type="entry name" value="PRK00767.1"/>
    <property type="match status" value="1"/>
</dbReference>
<dbReference type="GO" id="GO:0000976">
    <property type="term" value="F:transcription cis-regulatory region binding"/>
    <property type="evidence" value="ECO:0007669"/>
    <property type="project" value="TreeGrafter"/>
</dbReference>
<dbReference type="RefSeq" id="WP_173634041.1">
    <property type="nucleotide sequence ID" value="NZ_CP054212.1"/>
</dbReference>
<dbReference type="SUPFAM" id="SSF46689">
    <property type="entry name" value="Homeodomain-like"/>
    <property type="match status" value="1"/>
</dbReference>
<dbReference type="AlphaFoldDB" id="A0A6M8UBK1"/>
<dbReference type="Proteomes" id="UP000505325">
    <property type="component" value="Chromosome"/>
</dbReference>
<dbReference type="InterPro" id="IPR050109">
    <property type="entry name" value="HTH-type_TetR-like_transc_reg"/>
</dbReference>
<evidence type="ECO:0000256" key="4">
    <source>
        <dbReference type="ARBA" id="ARBA00023125"/>
    </source>
</evidence>
<evidence type="ECO:0000256" key="2">
    <source>
        <dbReference type="ARBA" id="ARBA00022491"/>
    </source>
</evidence>
<dbReference type="PANTHER" id="PTHR30055">
    <property type="entry name" value="HTH-TYPE TRANSCRIPTIONAL REGULATOR RUTR"/>
    <property type="match status" value="1"/>
</dbReference>
<dbReference type="InterPro" id="IPR036271">
    <property type="entry name" value="Tet_transcr_reg_TetR-rel_C_sf"/>
</dbReference>
<dbReference type="Pfam" id="PF00440">
    <property type="entry name" value="TetR_N"/>
    <property type="match status" value="1"/>
</dbReference>
<dbReference type="Gene3D" id="1.10.357.10">
    <property type="entry name" value="Tetracycline Repressor, domain 2"/>
    <property type="match status" value="1"/>
</dbReference>
<dbReference type="UniPathway" id="UPA00529"/>
<evidence type="ECO:0000256" key="3">
    <source>
        <dbReference type="ARBA" id="ARBA00023015"/>
    </source>
</evidence>
<dbReference type="GO" id="GO:0003700">
    <property type="term" value="F:DNA-binding transcription factor activity"/>
    <property type="evidence" value="ECO:0007669"/>
    <property type="project" value="UniProtKB-UniRule"/>
</dbReference>
<dbReference type="PROSITE" id="PS50977">
    <property type="entry name" value="HTH_TETR_2"/>
    <property type="match status" value="1"/>
</dbReference>
<sequence length="197" mass="22043">MRRKDIPEQRKEQLINAAFEAIGDVGLSGVTIALVAAQAGLSTGIVSHYFGDKEGLLSATMRKILRDLRDAVARCRDQAESDVRSQLFAIIEGNFHPSQTNARSMRTWLDFWAASMHQAELRRLQHANDRRLYTHLCYQFRRTLTKEAARDAARGLAAMIDGLWLRGSLSGGDFNRQQACQLACDYVEKVLAAPHIG</sequence>
<evidence type="ECO:0000313" key="10">
    <source>
        <dbReference type="EMBL" id="QKJ87069.1"/>
    </source>
</evidence>
<dbReference type="InterPro" id="IPR039538">
    <property type="entry name" value="BetI_C"/>
</dbReference>
<gene>
    <name evidence="7" type="primary">betI</name>
    <name evidence="10" type="ORF">PMPD1_2123</name>
</gene>
<dbReference type="HAMAP" id="MF_00768">
    <property type="entry name" value="HTH_type_BetI"/>
    <property type="match status" value="1"/>
</dbReference>
<comment type="function">
    <text evidence="6">Repressor involved in the biosynthesis of the osmoprotectant glycine betaine. It represses transcription of the choline transporter BetT and the genes of BetAB involved in the synthesis of glycine betaine.</text>
</comment>
<dbReference type="NCBIfam" id="TIGR03384">
    <property type="entry name" value="betaine_BetI"/>
    <property type="match status" value="1"/>
</dbReference>
<keyword evidence="3 7" id="KW-0805">Transcription regulation</keyword>
<dbReference type="PRINTS" id="PR00455">
    <property type="entry name" value="HTHTETR"/>
</dbReference>
<keyword evidence="4 7" id="KW-0238">DNA-binding</keyword>
<dbReference type="SUPFAM" id="SSF48498">
    <property type="entry name" value="Tetracyclin repressor-like, C-terminal domain"/>
    <property type="match status" value="1"/>
</dbReference>
<comment type="pathway">
    <text evidence="1 7">Amine and polyamine biosynthesis; betaine biosynthesis via choline pathway [regulation].</text>
</comment>
<feature type="DNA-binding region" description="H-T-H motif" evidence="7 8">
    <location>
        <begin position="31"/>
        <end position="50"/>
    </location>
</feature>
<evidence type="ECO:0000256" key="8">
    <source>
        <dbReference type="PROSITE-ProRule" id="PRU00335"/>
    </source>
</evidence>
<protein>
    <recommendedName>
        <fullName evidence="7">HTH-type transcriptional regulator BetI</fullName>
    </recommendedName>
</protein>
<evidence type="ECO:0000259" key="9">
    <source>
        <dbReference type="PROSITE" id="PS50977"/>
    </source>
</evidence>
<evidence type="ECO:0000256" key="5">
    <source>
        <dbReference type="ARBA" id="ARBA00023163"/>
    </source>
</evidence>
<dbReference type="GO" id="GO:0019285">
    <property type="term" value="P:glycine betaine biosynthetic process from choline"/>
    <property type="evidence" value="ECO:0007669"/>
    <property type="project" value="UniProtKB-UniRule"/>
</dbReference>
<dbReference type="Pfam" id="PF13977">
    <property type="entry name" value="TetR_C_6"/>
    <property type="match status" value="1"/>
</dbReference>
<evidence type="ECO:0000256" key="7">
    <source>
        <dbReference type="HAMAP-Rule" id="MF_00768"/>
    </source>
</evidence>
<dbReference type="InterPro" id="IPR017757">
    <property type="entry name" value="Tscrpt_rep_BetI"/>
</dbReference>
<accession>A0A6M8UBK1</accession>